<dbReference type="InterPro" id="IPR000757">
    <property type="entry name" value="Beta-glucanase-like"/>
</dbReference>
<protein>
    <submittedName>
        <fullName evidence="4">Xyloglucan endotransglucosylase/hydrolase protein 2-like</fullName>
    </submittedName>
</protein>
<keyword evidence="2" id="KW-0326">Glycosidase</keyword>
<organism evidence="4 5">
    <name type="scientific">Senna tora</name>
    <dbReference type="NCBI Taxonomy" id="362788"/>
    <lineage>
        <taxon>Eukaryota</taxon>
        <taxon>Viridiplantae</taxon>
        <taxon>Streptophyta</taxon>
        <taxon>Embryophyta</taxon>
        <taxon>Tracheophyta</taxon>
        <taxon>Spermatophyta</taxon>
        <taxon>Magnoliopsida</taxon>
        <taxon>eudicotyledons</taxon>
        <taxon>Gunneridae</taxon>
        <taxon>Pentapetalae</taxon>
        <taxon>rosids</taxon>
        <taxon>fabids</taxon>
        <taxon>Fabales</taxon>
        <taxon>Fabaceae</taxon>
        <taxon>Caesalpinioideae</taxon>
        <taxon>Cassia clade</taxon>
        <taxon>Senna</taxon>
    </lineage>
</organism>
<evidence type="ECO:0000259" key="3">
    <source>
        <dbReference type="PROSITE" id="PS51762"/>
    </source>
</evidence>
<dbReference type="PANTHER" id="PTHR31062">
    <property type="entry name" value="XYLOGLUCAN ENDOTRANSGLUCOSYLASE/HYDROLASE PROTEIN 8-RELATED"/>
    <property type="match status" value="1"/>
</dbReference>
<feature type="domain" description="GH16" evidence="3">
    <location>
        <begin position="1"/>
        <end position="148"/>
    </location>
</feature>
<dbReference type="GO" id="GO:0004553">
    <property type="term" value="F:hydrolase activity, hydrolyzing O-glycosyl compounds"/>
    <property type="evidence" value="ECO:0007669"/>
    <property type="project" value="InterPro"/>
</dbReference>
<gene>
    <name evidence="4" type="ORF">G2W53_002478</name>
</gene>
<dbReference type="InterPro" id="IPR013320">
    <property type="entry name" value="ConA-like_dom_sf"/>
</dbReference>
<dbReference type="Gene3D" id="2.60.120.200">
    <property type="match status" value="1"/>
</dbReference>
<dbReference type="OrthoDB" id="2015456at2759"/>
<reference evidence="4" key="1">
    <citation type="submission" date="2020-09" db="EMBL/GenBank/DDBJ databases">
        <title>Genome-Enabled Discovery of Anthraquinone Biosynthesis in Senna tora.</title>
        <authorList>
            <person name="Kang S.-H."/>
            <person name="Pandey R.P."/>
            <person name="Lee C.-M."/>
            <person name="Sim J.-S."/>
            <person name="Jeong J.-T."/>
            <person name="Choi B.-S."/>
            <person name="Jung M."/>
            <person name="Ginzburg D."/>
            <person name="Zhao K."/>
            <person name="Won S.Y."/>
            <person name="Oh T.-J."/>
            <person name="Yu Y."/>
            <person name="Kim N.-H."/>
            <person name="Lee O.R."/>
            <person name="Lee T.-H."/>
            <person name="Bashyal P."/>
            <person name="Kim T.-S."/>
            <person name="Lee W.-H."/>
            <person name="Kawkins C."/>
            <person name="Kim C.-K."/>
            <person name="Kim J.S."/>
            <person name="Ahn B.O."/>
            <person name="Rhee S.Y."/>
            <person name="Sohng J.K."/>
        </authorList>
    </citation>
    <scope>NUCLEOTIDE SEQUENCE</scope>
    <source>
        <tissue evidence="4">Leaf</tissue>
    </source>
</reference>
<dbReference type="EMBL" id="JAAIUW010000001">
    <property type="protein sequence ID" value="KAF7845573.1"/>
    <property type="molecule type" value="Genomic_DNA"/>
</dbReference>
<sequence>MICDSKGVHDDDVSFQHNYKITWGMPHVSLLDHGREVQLSIDKYSGAGFRSKLDYVSGFFQMRLKIPNKDSRGVVTAFYLTSRAYNGVGGIHDELDYEFLGNNGRPYTLQTNIFASDKGGREQRFNLWFDPTMDFHTYGILWNQHQIV</sequence>
<evidence type="ECO:0000313" key="5">
    <source>
        <dbReference type="Proteomes" id="UP000634136"/>
    </source>
</evidence>
<keyword evidence="1 4" id="KW-0378">Hydrolase</keyword>
<evidence type="ECO:0000256" key="2">
    <source>
        <dbReference type="ARBA" id="ARBA00023295"/>
    </source>
</evidence>
<proteinExistence type="predicted"/>
<evidence type="ECO:0000313" key="4">
    <source>
        <dbReference type="EMBL" id="KAF7845573.1"/>
    </source>
</evidence>
<dbReference type="Proteomes" id="UP000634136">
    <property type="component" value="Unassembled WGS sequence"/>
</dbReference>
<name>A0A834XHK4_9FABA</name>
<dbReference type="GO" id="GO:0005975">
    <property type="term" value="P:carbohydrate metabolic process"/>
    <property type="evidence" value="ECO:0007669"/>
    <property type="project" value="InterPro"/>
</dbReference>
<dbReference type="SUPFAM" id="SSF49899">
    <property type="entry name" value="Concanavalin A-like lectins/glucanases"/>
    <property type="match status" value="1"/>
</dbReference>
<comment type="caution">
    <text evidence="4">The sequence shown here is derived from an EMBL/GenBank/DDBJ whole genome shotgun (WGS) entry which is preliminary data.</text>
</comment>
<evidence type="ECO:0000256" key="1">
    <source>
        <dbReference type="ARBA" id="ARBA00022801"/>
    </source>
</evidence>
<dbReference type="PROSITE" id="PS51762">
    <property type="entry name" value="GH16_2"/>
    <property type="match status" value="1"/>
</dbReference>
<dbReference type="Pfam" id="PF00722">
    <property type="entry name" value="Glyco_hydro_16"/>
    <property type="match status" value="1"/>
</dbReference>
<keyword evidence="5" id="KW-1185">Reference proteome</keyword>
<accession>A0A834XHK4</accession>
<dbReference type="InterPro" id="IPR044791">
    <property type="entry name" value="Beta-glucanase/XTH"/>
</dbReference>
<dbReference type="AlphaFoldDB" id="A0A834XHK4"/>